<protein>
    <submittedName>
        <fullName evidence="1">Uncharacterized protein</fullName>
    </submittedName>
</protein>
<gene>
    <name evidence="1" type="ORF">JKP34_11250</name>
</gene>
<dbReference type="RefSeq" id="WP_201921186.1">
    <property type="nucleotide sequence ID" value="NZ_JAERQG010000002.1"/>
</dbReference>
<sequence length="386" mass="44609">MSKYFLLAIIFILKLNSIFSQDDNLEDSTKIEGFDTEKINNIIKEANQIYDASSQESENVIVVQELDLAKELENVNSFNELRQAIAAINDSKQDRYSKDLSAYKLKYKTAIAITQKIIQEAGKLEVLYRTLEIYSDFAQNANPTNYDSFENNLERIKGGKFKSRIELPDIEISNPYISIAYSLIGGIFSKNKDRQEAIENMTCVIDYTMNFKTDLRSIDNTIKYLAASSMNLKEEGYSIFTILSTHIDYSHSYDEFAQFKINGEDDPMETARAEYFSQFADGETLDYLISRSSEIKKLEIKFLLLNSYIQSYENLLFEGLSYYTSFIRVVEKYQQNESDDYPCITDNDRSDFETMRVTLEETKETYKQAYNSVITTSDKLKLFFGG</sequence>
<dbReference type="Proteomes" id="UP000642920">
    <property type="component" value="Unassembled WGS sequence"/>
</dbReference>
<accession>A0A937DJB6</accession>
<name>A0A937DJB6_9BACT</name>
<dbReference type="AlphaFoldDB" id="A0A937DJB6"/>
<evidence type="ECO:0000313" key="1">
    <source>
        <dbReference type="EMBL" id="MBL0765830.1"/>
    </source>
</evidence>
<comment type="caution">
    <text evidence="1">The sequence shown here is derived from an EMBL/GenBank/DDBJ whole genome shotgun (WGS) entry which is preliminary data.</text>
</comment>
<keyword evidence="2" id="KW-1185">Reference proteome</keyword>
<proteinExistence type="predicted"/>
<organism evidence="1 2">
    <name type="scientific">Marivirga atlantica</name>
    <dbReference type="NCBI Taxonomy" id="1548457"/>
    <lineage>
        <taxon>Bacteria</taxon>
        <taxon>Pseudomonadati</taxon>
        <taxon>Bacteroidota</taxon>
        <taxon>Cytophagia</taxon>
        <taxon>Cytophagales</taxon>
        <taxon>Marivirgaceae</taxon>
        <taxon>Marivirga</taxon>
    </lineage>
</organism>
<reference evidence="1" key="1">
    <citation type="submission" date="2021-01" db="EMBL/GenBank/DDBJ databases">
        <title>Marivirga sp. nov., isolated from intertidal surface sediments.</title>
        <authorList>
            <person name="Zhang M."/>
        </authorList>
    </citation>
    <scope>NUCLEOTIDE SEQUENCE</scope>
    <source>
        <strain evidence="1">SM1354</strain>
    </source>
</reference>
<evidence type="ECO:0000313" key="2">
    <source>
        <dbReference type="Proteomes" id="UP000642920"/>
    </source>
</evidence>
<dbReference type="EMBL" id="JAERQG010000002">
    <property type="protein sequence ID" value="MBL0765830.1"/>
    <property type="molecule type" value="Genomic_DNA"/>
</dbReference>